<dbReference type="EMBL" id="QCYY01003551">
    <property type="protein sequence ID" value="ROT62791.1"/>
    <property type="molecule type" value="Genomic_DNA"/>
</dbReference>
<dbReference type="AlphaFoldDB" id="A0A3R7QBU9"/>
<gene>
    <name evidence="2" type="ORF">C7M84_019344</name>
</gene>
<feature type="compositionally biased region" description="Basic and acidic residues" evidence="1">
    <location>
        <begin position="628"/>
        <end position="641"/>
    </location>
</feature>
<reference evidence="2 3" key="2">
    <citation type="submission" date="2019-01" db="EMBL/GenBank/DDBJ databases">
        <title>The decoding of complex shrimp genome reveals the adaptation for benthos swimmer, frequently molting mechanism and breeding impact on genome.</title>
        <authorList>
            <person name="Sun Y."/>
            <person name="Gao Y."/>
            <person name="Yu Y."/>
        </authorList>
    </citation>
    <scope>NUCLEOTIDE SEQUENCE [LARGE SCALE GENOMIC DNA]</scope>
    <source>
        <tissue evidence="2">Muscle</tissue>
    </source>
</reference>
<accession>A0A3R7QBU9</accession>
<reference evidence="2 3" key="1">
    <citation type="submission" date="2018-04" db="EMBL/GenBank/DDBJ databases">
        <authorList>
            <person name="Zhang X."/>
            <person name="Yuan J."/>
            <person name="Li F."/>
            <person name="Xiang J."/>
        </authorList>
    </citation>
    <scope>NUCLEOTIDE SEQUENCE [LARGE SCALE GENOMIC DNA]</scope>
    <source>
        <tissue evidence="2">Muscle</tissue>
    </source>
</reference>
<sequence>MTVYKRRCNSPQTMPRWSAHTAAVVRNPDDRPTGTPKTMGNFRDWFADRILSSPSHPALCSTLRPALCSTLRASFLLPSQTCSKFTLWREHTRKLCAFVSYHHSLNAGAQAQALHGLRGALWHRTTLPERSQTTTLCGPYLHADRTTRILRGRREKLKPTLRSNTETTPNSCEGQASAARFPPAPASKNQQGERGEKERKKRETRGQAACVALCQLNIDQVPRSHAPYSLKPHLLSLPFRSSTVAFSAQTSSFNERPSLASWRRSGGGFPKTPNSPGARLLQGHPRQASTSAKEAAPEDQTEISKHVSPRTPTSALPVQGCSPRVHAPTSAPPGPWHPRRRLANGTWRRGSALGVGVQEFREAWHAAMRRAVADSIRFRSVPVRSPASPTPRQRRRGRNYKLADQIFLPAGLLRQPHGRSTDAEMLPGPILRGPWTRPECQTEMAQSWHSVCPSAASSCPSKRARDLPWQSVRPACPAEVESIAQEHATRNNTRIVARKSRAHHFATPDQTRPKWRTSLASCAAAASLLRGYSRLSREGRRRGTARTHLCRGTVAPSLVIKAVRSWRRPCGAQAGSRGSGAGGHVSPASRTRHCVTRPPDTASSDKLITFSKKLFPESRATLPALPRSDPELPRARATDRP</sequence>
<organism evidence="2 3">
    <name type="scientific">Penaeus vannamei</name>
    <name type="common">Whiteleg shrimp</name>
    <name type="synonym">Litopenaeus vannamei</name>
    <dbReference type="NCBI Taxonomy" id="6689"/>
    <lineage>
        <taxon>Eukaryota</taxon>
        <taxon>Metazoa</taxon>
        <taxon>Ecdysozoa</taxon>
        <taxon>Arthropoda</taxon>
        <taxon>Crustacea</taxon>
        <taxon>Multicrustacea</taxon>
        <taxon>Malacostraca</taxon>
        <taxon>Eumalacostraca</taxon>
        <taxon>Eucarida</taxon>
        <taxon>Decapoda</taxon>
        <taxon>Dendrobranchiata</taxon>
        <taxon>Penaeoidea</taxon>
        <taxon>Penaeidae</taxon>
        <taxon>Penaeus</taxon>
    </lineage>
</organism>
<feature type="compositionally biased region" description="Low complexity" evidence="1">
    <location>
        <begin position="176"/>
        <end position="190"/>
    </location>
</feature>
<proteinExistence type="predicted"/>
<comment type="caution">
    <text evidence="2">The sequence shown here is derived from an EMBL/GenBank/DDBJ whole genome shotgun (WGS) entry which is preliminary data.</text>
</comment>
<protein>
    <submittedName>
        <fullName evidence="2">Uncharacterized protein</fullName>
    </submittedName>
</protein>
<dbReference type="Proteomes" id="UP000283509">
    <property type="component" value="Unassembled WGS sequence"/>
</dbReference>
<evidence type="ECO:0000256" key="1">
    <source>
        <dbReference type="SAM" id="MobiDB-lite"/>
    </source>
</evidence>
<evidence type="ECO:0000313" key="2">
    <source>
        <dbReference type="EMBL" id="ROT62791.1"/>
    </source>
</evidence>
<keyword evidence="3" id="KW-1185">Reference proteome</keyword>
<feature type="region of interest" description="Disordered" evidence="1">
    <location>
        <begin position="153"/>
        <end position="204"/>
    </location>
</feature>
<evidence type="ECO:0000313" key="3">
    <source>
        <dbReference type="Proteomes" id="UP000283509"/>
    </source>
</evidence>
<feature type="region of interest" description="Disordered" evidence="1">
    <location>
        <begin position="250"/>
        <end position="340"/>
    </location>
</feature>
<feature type="region of interest" description="Disordered" evidence="1">
    <location>
        <begin position="571"/>
        <end position="602"/>
    </location>
</feature>
<feature type="region of interest" description="Disordered" evidence="1">
    <location>
        <begin position="619"/>
        <end position="641"/>
    </location>
</feature>
<feature type="compositionally biased region" description="Polar residues" evidence="1">
    <location>
        <begin position="161"/>
        <end position="174"/>
    </location>
</feature>
<name>A0A3R7QBU9_PENVA</name>